<dbReference type="Gene3D" id="3.90.79.10">
    <property type="entry name" value="Nucleoside Triphosphate Pyrophosphohydrolase"/>
    <property type="match status" value="1"/>
</dbReference>
<dbReference type="PROSITE" id="PS51462">
    <property type="entry name" value="NUDIX"/>
    <property type="match status" value="1"/>
</dbReference>
<dbReference type="InterPro" id="IPR020476">
    <property type="entry name" value="Nudix_hydrolase"/>
</dbReference>
<dbReference type="InterPro" id="IPR015797">
    <property type="entry name" value="NUDIX_hydrolase-like_dom_sf"/>
</dbReference>
<dbReference type="EMBL" id="CP041692">
    <property type="protein sequence ID" value="QDP94793.1"/>
    <property type="molecule type" value="Genomic_DNA"/>
</dbReference>
<dbReference type="Proteomes" id="UP000319263">
    <property type="component" value="Chromosome"/>
</dbReference>
<keyword evidence="3 4" id="KW-0378">Hydrolase</keyword>
<reference evidence="6 7" key="1">
    <citation type="submission" date="2019-07" db="EMBL/GenBank/DDBJ databases">
        <title>Microlunatus dokdonensis sp. nov. isolated from the rhizospheric soil of the wild plant Elymus tsukushiensis.</title>
        <authorList>
            <person name="Ghim S.-Y."/>
            <person name="Hwang Y.-J."/>
            <person name="Son J.-S."/>
            <person name="Shin J.-H."/>
        </authorList>
    </citation>
    <scope>NUCLEOTIDE SEQUENCE [LARGE SCALE GENOMIC DNA]</scope>
    <source>
        <strain evidence="6 7">KUDC0627</strain>
    </source>
</reference>
<name>A0A516PUH2_9ACTN</name>
<feature type="domain" description="Nudix hydrolase" evidence="5">
    <location>
        <begin position="6"/>
        <end position="130"/>
    </location>
</feature>
<dbReference type="GO" id="GO:0016787">
    <property type="term" value="F:hydrolase activity"/>
    <property type="evidence" value="ECO:0007669"/>
    <property type="project" value="UniProtKB-KW"/>
</dbReference>
<evidence type="ECO:0000313" key="6">
    <source>
        <dbReference type="EMBL" id="QDP94793.1"/>
    </source>
</evidence>
<evidence type="ECO:0000256" key="2">
    <source>
        <dbReference type="ARBA" id="ARBA00005582"/>
    </source>
</evidence>
<evidence type="ECO:0000259" key="5">
    <source>
        <dbReference type="PROSITE" id="PS51462"/>
    </source>
</evidence>
<keyword evidence="7" id="KW-1185">Reference proteome</keyword>
<dbReference type="InterPro" id="IPR020084">
    <property type="entry name" value="NUDIX_hydrolase_CS"/>
</dbReference>
<comment type="cofactor">
    <cofactor evidence="1">
        <name>Mg(2+)</name>
        <dbReference type="ChEBI" id="CHEBI:18420"/>
    </cofactor>
</comment>
<evidence type="ECO:0000313" key="7">
    <source>
        <dbReference type="Proteomes" id="UP000319263"/>
    </source>
</evidence>
<evidence type="ECO:0000256" key="1">
    <source>
        <dbReference type="ARBA" id="ARBA00001946"/>
    </source>
</evidence>
<protein>
    <submittedName>
        <fullName evidence="6">NUDIX hydrolase</fullName>
    </submittedName>
</protein>
<gene>
    <name evidence="6" type="ORF">FOE78_01660</name>
</gene>
<dbReference type="PRINTS" id="PR00502">
    <property type="entry name" value="NUDIXFAMILY"/>
</dbReference>
<proteinExistence type="inferred from homology"/>
<sequence length="137" mass="14859">MTTAPEDRPAISAAIILQDGKLLLAQRKVREGSLSWQFPAGEVEPGETAEEAAVRETSEEVGLTVHATKHLGERVHPNTGRRMAYVACDIDSGEAHVNDDDELAAVAWVTPPEVAKYVPYGFAPAVEDYLTSNDFQP</sequence>
<dbReference type="PANTHER" id="PTHR43046">
    <property type="entry name" value="GDP-MANNOSE MANNOSYL HYDROLASE"/>
    <property type="match status" value="1"/>
</dbReference>
<evidence type="ECO:0000256" key="4">
    <source>
        <dbReference type="RuleBase" id="RU003476"/>
    </source>
</evidence>
<evidence type="ECO:0000256" key="3">
    <source>
        <dbReference type="ARBA" id="ARBA00022801"/>
    </source>
</evidence>
<dbReference type="Pfam" id="PF00293">
    <property type="entry name" value="NUDIX"/>
    <property type="match status" value="1"/>
</dbReference>
<dbReference type="SUPFAM" id="SSF55811">
    <property type="entry name" value="Nudix"/>
    <property type="match status" value="1"/>
</dbReference>
<dbReference type="PROSITE" id="PS00893">
    <property type="entry name" value="NUDIX_BOX"/>
    <property type="match status" value="1"/>
</dbReference>
<dbReference type="RefSeq" id="WP_143984782.1">
    <property type="nucleotide sequence ID" value="NZ_CP041692.1"/>
</dbReference>
<comment type="similarity">
    <text evidence="2 4">Belongs to the Nudix hydrolase family.</text>
</comment>
<dbReference type="OrthoDB" id="9804442at2"/>
<dbReference type="KEGG" id="mik:FOE78_01660"/>
<dbReference type="PANTHER" id="PTHR43046:SF14">
    <property type="entry name" value="MUTT_NUDIX FAMILY PROTEIN"/>
    <property type="match status" value="1"/>
</dbReference>
<dbReference type="InterPro" id="IPR000086">
    <property type="entry name" value="NUDIX_hydrolase_dom"/>
</dbReference>
<accession>A0A516PUH2</accession>
<organism evidence="6 7">
    <name type="scientific">Microlunatus elymi</name>
    <dbReference type="NCBI Taxonomy" id="2596828"/>
    <lineage>
        <taxon>Bacteria</taxon>
        <taxon>Bacillati</taxon>
        <taxon>Actinomycetota</taxon>
        <taxon>Actinomycetes</taxon>
        <taxon>Propionibacteriales</taxon>
        <taxon>Propionibacteriaceae</taxon>
        <taxon>Microlunatus</taxon>
    </lineage>
</organism>
<dbReference type="AlphaFoldDB" id="A0A516PUH2"/>